<dbReference type="Proteomes" id="UP001145114">
    <property type="component" value="Unassembled WGS sequence"/>
</dbReference>
<organism evidence="1 2">
    <name type="scientific">Spiromyces aspiralis</name>
    <dbReference type="NCBI Taxonomy" id="68401"/>
    <lineage>
        <taxon>Eukaryota</taxon>
        <taxon>Fungi</taxon>
        <taxon>Fungi incertae sedis</taxon>
        <taxon>Zoopagomycota</taxon>
        <taxon>Kickxellomycotina</taxon>
        <taxon>Kickxellomycetes</taxon>
        <taxon>Kickxellales</taxon>
        <taxon>Kickxellaceae</taxon>
        <taxon>Spiromyces</taxon>
    </lineage>
</organism>
<feature type="non-terminal residue" evidence="1">
    <location>
        <position position="435"/>
    </location>
</feature>
<reference evidence="1" key="1">
    <citation type="submission" date="2022-06" db="EMBL/GenBank/DDBJ databases">
        <title>Phylogenomic reconstructions and comparative analyses of Kickxellomycotina fungi.</title>
        <authorList>
            <person name="Reynolds N.K."/>
            <person name="Stajich J.E."/>
            <person name="Barry K."/>
            <person name="Grigoriev I.V."/>
            <person name="Crous P."/>
            <person name="Smith M.E."/>
        </authorList>
    </citation>
    <scope>NUCLEOTIDE SEQUENCE</scope>
    <source>
        <strain evidence="1">RSA 2271</strain>
    </source>
</reference>
<protein>
    <submittedName>
        <fullName evidence="1">Uncharacterized protein</fullName>
    </submittedName>
</protein>
<evidence type="ECO:0000313" key="1">
    <source>
        <dbReference type="EMBL" id="KAJ1674074.1"/>
    </source>
</evidence>
<accession>A0ACC1HIF0</accession>
<keyword evidence="2" id="KW-1185">Reference proteome</keyword>
<proteinExistence type="predicted"/>
<sequence>MKQRFTSVDVRATAKELKQRLVRLRLQNIYDVNSKTFLFKFGKPGRKEIVLIESGTRIHTTEYGRDKSITPSNFCIKLRKHLRARVLTDVRQLGMDRIIDFVFAAQGGPESEGTYHIISEYYALGNIILTDHEYKILSLLRIVSPDESTKFAVGHTYDITNNGMIQDLECPVRDDVLRKLRGAAPKDTLKRCLGILGVYGPAVTESIIRRTGLDPGARVSAKFDELSAADSPQLDSLLWAYREVYEQLSNMDDDSTQRGYITLLPGVEGAQSHGPDGVPMQATLYNEFHPMLLEQFRDKPYNEYPSFMAAVDEFYSHIEAQRLHIKAYQQETLAMKKLQAIQAEHESRVEGLAKAQETADRQARLIEQNLDFVDQAILLFRNAVASGLDWKELEDLVQQQRQEGHPIAMAVKQLRLDINRITLVLDDENHDGYDD</sequence>
<comment type="caution">
    <text evidence="1">The sequence shown here is derived from an EMBL/GenBank/DDBJ whole genome shotgun (WGS) entry which is preliminary data.</text>
</comment>
<evidence type="ECO:0000313" key="2">
    <source>
        <dbReference type="Proteomes" id="UP001145114"/>
    </source>
</evidence>
<gene>
    <name evidence="1" type="ORF">EV182_004015</name>
</gene>
<name>A0ACC1HIF0_9FUNG</name>
<dbReference type="EMBL" id="JAMZIH010006294">
    <property type="protein sequence ID" value="KAJ1674074.1"/>
    <property type="molecule type" value="Genomic_DNA"/>
</dbReference>